<feature type="domain" description="Protein kinase" evidence="2">
    <location>
        <begin position="29"/>
        <end position="240"/>
    </location>
</feature>
<keyword evidence="4" id="KW-1185">Reference proteome</keyword>
<dbReference type="InterPro" id="IPR017441">
    <property type="entry name" value="Protein_kinase_ATP_BS"/>
</dbReference>
<proteinExistence type="predicted"/>
<sequence>MGLNLDSKFDPQITESHLRIYFATCPNNFEFQRFVGNGAGANAWLVRHRKQAGDQWDRIVIKTPLGIAASGYDPDPLDIGFGVNEFAQERKLLNTIRTRHLVRLIKFRRNDDPLRQNGAPEFFKKWIYLEYLPHGTLGELTRKCATHRVAHLPNRLLWRIFMCLIRACVAMAYVPDVPADRYDANEEPCAVHKKSVGYSHNDLHTDNIMIGDMLSDPDDEEHSISPVVKFIDLEEEKVEE</sequence>
<dbReference type="SUPFAM" id="SSF56112">
    <property type="entry name" value="Protein kinase-like (PK-like)"/>
    <property type="match status" value="1"/>
</dbReference>
<name>A0ABR1X8X0_9PEZI</name>
<reference evidence="3 4" key="1">
    <citation type="submission" date="2023-01" db="EMBL/GenBank/DDBJ databases">
        <title>Analysis of 21 Apiospora genomes using comparative genomics revels a genus with tremendous synthesis potential of carbohydrate active enzymes and secondary metabolites.</title>
        <authorList>
            <person name="Sorensen T."/>
        </authorList>
    </citation>
    <scope>NUCLEOTIDE SEQUENCE [LARGE SCALE GENOMIC DNA]</scope>
    <source>
        <strain evidence="3 4">CBS 114990</strain>
    </source>
</reference>
<dbReference type="Gene3D" id="1.10.510.10">
    <property type="entry name" value="Transferase(Phosphotransferase) domain 1"/>
    <property type="match status" value="1"/>
</dbReference>
<organism evidence="3 4">
    <name type="scientific">Apiospora hydei</name>
    <dbReference type="NCBI Taxonomy" id="1337664"/>
    <lineage>
        <taxon>Eukaryota</taxon>
        <taxon>Fungi</taxon>
        <taxon>Dikarya</taxon>
        <taxon>Ascomycota</taxon>
        <taxon>Pezizomycotina</taxon>
        <taxon>Sordariomycetes</taxon>
        <taxon>Xylariomycetidae</taxon>
        <taxon>Amphisphaeriales</taxon>
        <taxon>Apiosporaceae</taxon>
        <taxon>Apiospora</taxon>
    </lineage>
</organism>
<accession>A0ABR1X8X0</accession>
<dbReference type="Proteomes" id="UP001433268">
    <property type="component" value="Unassembled WGS sequence"/>
</dbReference>
<dbReference type="PROSITE" id="PS50011">
    <property type="entry name" value="PROTEIN_KINASE_DOM"/>
    <property type="match status" value="1"/>
</dbReference>
<evidence type="ECO:0000313" key="4">
    <source>
        <dbReference type="Proteomes" id="UP001433268"/>
    </source>
</evidence>
<comment type="caution">
    <text evidence="3">The sequence shown here is derived from an EMBL/GenBank/DDBJ whole genome shotgun (WGS) entry which is preliminary data.</text>
</comment>
<feature type="binding site" evidence="1">
    <location>
        <position position="62"/>
    </location>
    <ligand>
        <name>ATP</name>
        <dbReference type="ChEBI" id="CHEBI:30616"/>
    </ligand>
</feature>
<keyword evidence="1" id="KW-0547">Nucleotide-binding</keyword>
<dbReference type="InterPro" id="IPR011009">
    <property type="entry name" value="Kinase-like_dom_sf"/>
</dbReference>
<dbReference type="InterPro" id="IPR000719">
    <property type="entry name" value="Prot_kinase_dom"/>
</dbReference>
<dbReference type="GeneID" id="92039662"/>
<evidence type="ECO:0000313" key="3">
    <source>
        <dbReference type="EMBL" id="KAK8091926.1"/>
    </source>
</evidence>
<evidence type="ECO:0000256" key="1">
    <source>
        <dbReference type="PROSITE-ProRule" id="PRU10141"/>
    </source>
</evidence>
<dbReference type="EMBL" id="JAQQWN010000003">
    <property type="protein sequence ID" value="KAK8091926.1"/>
    <property type="molecule type" value="Genomic_DNA"/>
</dbReference>
<dbReference type="PROSITE" id="PS00107">
    <property type="entry name" value="PROTEIN_KINASE_ATP"/>
    <property type="match status" value="1"/>
</dbReference>
<keyword evidence="1" id="KW-0067">ATP-binding</keyword>
<protein>
    <recommendedName>
        <fullName evidence="2">Protein kinase domain-containing protein</fullName>
    </recommendedName>
</protein>
<gene>
    <name evidence="3" type="ORF">PG997_002287</name>
</gene>
<evidence type="ECO:0000259" key="2">
    <source>
        <dbReference type="PROSITE" id="PS50011"/>
    </source>
</evidence>
<dbReference type="RefSeq" id="XP_066673898.1">
    <property type="nucleotide sequence ID" value="XM_066806602.1"/>
</dbReference>